<dbReference type="InterPro" id="IPR018841">
    <property type="entry name" value="DUF2442"/>
</dbReference>
<gene>
    <name evidence="1" type="ORF">GOM49_12790</name>
</gene>
<name>A0A6I6F5V2_9CLOT</name>
<reference evidence="1 2" key="1">
    <citation type="submission" date="2019-12" db="EMBL/GenBank/DDBJ databases">
        <title>Genome sequenceing of Clostridium bovifaecis.</title>
        <authorList>
            <person name="Yao Y."/>
        </authorList>
    </citation>
    <scope>NUCLEOTIDE SEQUENCE [LARGE SCALE GENOMIC DNA]</scope>
    <source>
        <strain evidence="1 2">BXX</strain>
    </source>
</reference>
<evidence type="ECO:0000313" key="1">
    <source>
        <dbReference type="EMBL" id="QGU95857.1"/>
    </source>
</evidence>
<accession>A0A6I6F5V2</accession>
<protein>
    <submittedName>
        <fullName evidence="1">DUF2442 domain-containing protein</fullName>
    </submittedName>
</protein>
<dbReference type="InterPro" id="IPR036782">
    <property type="entry name" value="NE0471-like_N"/>
</dbReference>
<sequence>MDYFPEVIQVIPTDDYKVYVYFDDGSIKLFDASDIINKGIFVQLKDKNTFIDSCTVLNGTLAWDINGEFDEWNCLDLDPCELYNCPEVDEPIQLFKSFTS</sequence>
<keyword evidence="2" id="KW-1185">Reference proteome</keyword>
<evidence type="ECO:0000313" key="2">
    <source>
        <dbReference type="Proteomes" id="UP000422764"/>
    </source>
</evidence>
<dbReference type="Pfam" id="PF10387">
    <property type="entry name" value="DUF2442"/>
    <property type="match status" value="1"/>
</dbReference>
<proteinExistence type="predicted"/>
<dbReference type="SUPFAM" id="SSF143880">
    <property type="entry name" value="NE0471 N-terminal domain-like"/>
    <property type="match status" value="1"/>
</dbReference>
<dbReference type="EMBL" id="CP046522">
    <property type="protein sequence ID" value="QGU95857.1"/>
    <property type="molecule type" value="Genomic_DNA"/>
</dbReference>
<dbReference type="Gene3D" id="3.30.2020.10">
    <property type="entry name" value="NE0471-like N-terminal domain"/>
    <property type="match status" value="1"/>
</dbReference>
<organism evidence="1 2">
    <name type="scientific">Clostridium bovifaecis</name>
    <dbReference type="NCBI Taxonomy" id="2184719"/>
    <lineage>
        <taxon>Bacteria</taxon>
        <taxon>Bacillati</taxon>
        <taxon>Bacillota</taxon>
        <taxon>Clostridia</taxon>
        <taxon>Eubacteriales</taxon>
        <taxon>Clostridiaceae</taxon>
        <taxon>Clostridium</taxon>
    </lineage>
</organism>
<dbReference type="Proteomes" id="UP000422764">
    <property type="component" value="Chromosome"/>
</dbReference>
<dbReference type="AlphaFoldDB" id="A0A6I6F5V2"/>